<dbReference type="Pfam" id="PF00571">
    <property type="entry name" value="CBS"/>
    <property type="match status" value="2"/>
</dbReference>
<evidence type="ECO:0000313" key="8">
    <source>
        <dbReference type="Proteomes" id="UP000044841"/>
    </source>
</evidence>
<feature type="domain" description="CBS" evidence="6">
    <location>
        <begin position="45"/>
        <end position="107"/>
    </location>
</feature>
<evidence type="ECO:0000256" key="4">
    <source>
        <dbReference type="PROSITE-ProRule" id="PRU00703"/>
    </source>
</evidence>
<dbReference type="PROSITE" id="PS51371">
    <property type="entry name" value="CBS"/>
    <property type="match status" value="3"/>
</dbReference>
<dbReference type="EMBL" id="CYGV01001733">
    <property type="protein sequence ID" value="CUA76738.1"/>
    <property type="molecule type" value="Genomic_DNA"/>
</dbReference>
<feature type="domain" description="CBS" evidence="6">
    <location>
        <begin position="128"/>
        <end position="190"/>
    </location>
</feature>
<evidence type="ECO:0000256" key="3">
    <source>
        <dbReference type="ARBA" id="ARBA00023122"/>
    </source>
</evidence>
<dbReference type="AlphaFoldDB" id="A0A0K6GDP1"/>
<organism evidence="7 8">
    <name type="scientific">Rhizoctonia solani</name>
    <dbReference type="NCBI Taxonomy" id="456999"/>
    <lineage>
        <taxon>Eukaryota</taxon>
        <taxon>Fungi</taxon>
        <taxon>Dikarya</taxon>
        <taxon>Basidiomycota</taxon>
        <taxon>Agaricomycotina</taxon>
        <taxon>Agaricomycetes</taxon>
        <taxon>Cantharellales</taxon>
        <taxon>Ceratobasidiaceae</taxon>
        <taxon>Rhizoctonia</taxon>
    </lineage>
</organism>
<dbReference type="PANTHER" id="PTHR13780:SF35">
    <property type="entry name" value="LD22662P"/>
    <property type="match status" value="1"/>
</dbReference>
<feature type="domain" description="CBS" evidence="6">
    <location>
        <begin position="202"/>
        <end position="263"/>
    </location>
</feature>
<dbReference type="CDD" id="cd04641">
    <property type="entry name" value="CBS_euAMPK_gamma-like_repeat2"/>
    <property type="match status" value="1"/>
</dbReference>
<accession>A0A0K6GDP1</accession>
<evidence type="ECO:0000256" key="1">
    <source>
        <dbReference type="ARBA" id="ARBA00006750"/>
    </source>
</evidence>
<protein>
    <submittedName>
        <fullName evidence="7">5'-AMP-activated protein kinase subunit gamma</fullName>
    </submittedName>
</protein>
<sequence>MFTVADIIHLIQYYYHTSSYDNAAADVEHFRLESLRRIERELKVPTPPTQSVHPLRPLYDACRLLIQTHARRLPLLDYDEQTGGQVVLSVLTQYRVLKFIAINCREIINLHMSLRSLGIGTYVDPNGPTPFHPIATATLNTRVFDVVHMFSERGISAVPIIDENGIVVNLYETVDVITLVRLGEYKSLDLTIAAALAHRAPDFPGVITCTPSDSLASLLALVRQRRVHRLVVVEGEDGRRGRLAGIITLSDVLKYVVGEDMDSVSPQSAPAQHLGNESSEQNSPT</sequence>
<dbReference type="GO" id="GO:0005737">
    <property type="term" value="C:cytoplasm"/>
    <property type="evidence" value="ECO:0007669"/>
    <property type="project" value="TreeGrafter"/>
</dbReference>
<dbReference type="GO" id="GO:0016208">
    <property type="term" value="F:AMP binding"/>
    <property type="evidence" value="ECO:0007669"/>
    <property type="project" value="TreeGrafter"/>
</dbReference>
<comment type="similarity">
    <text evidence="1">Belongs to the 5'-AMP-activated protein kinase gamma subunit family.</text>
</comment>
<keyword evidence="7" id="KW-0418">Kinase</keyword>
<dbReference type="GO" id="GO:0005634">
    <property type="term" value="C:nucleus"/>
    <property type="evidence" value="ECO:0007669"/>
    <property type="project" value="TreeGrafter"/>
</dbReference>
<name>A0A0K6GDP1_9AGAM</name>
<dbReference type="Gene3D" id="3.10.580.10">
    <property type="entry name" value="CBS-domain"/>
    <property type="match status" value="2"/>
</dbReference>
<keyword evidence="8" id="KW-1185">Reference proteome</keyword>
<dbReference type="SMART" id="SM00116">
    <property type="entry name" value="CBS"/>
    <property type="match status" value="3"/>
</dbReference>
<keyword evidence="3 4" id="KW-0129">CBS domain</keyword>
<gene>
    <name evidence="7" type="ORF">RSOLAG22IIIB_02208</name>
</gene>
<feature type="compositionally biased region" description="Polar residues" evidence="5">
    <location>
        <begin position="264"/>
        <end position="285"/>
    </location>
</feature>
<dbReference type="Proteomes" id="UP000044841">
    <property type="component" value="Unassembled WGS sequence"/>
</dbReference>
<keyword evidence="2" id="KW-0677">Repeat</keyword>
<dbReference type="GO" id="GO:0019901">
    <property type="term" value="F:protein kinase binding"/>
    <property type="evidence" value="ECO:0007669"/>
    <property type="project" value="TreeGrafter"/>
</dbReference>
<dbReference type="GO" id="GO:0016301">
    <property type="term" value="F:kinase activity"/>
    <property type="evidence" value="ECO:0007669"/>
    <property type="project" value="UniProtKB-KW"/>
</dbReference>
<dbReference type="InterPro" id="IPR000644">
    <property type="entry name" value="CBS_dom"/>
</dbReference>
<evidence type="ECO:0000313" key="7">
    <source>
        <dbReference type="EMBL" id="CUA76738.1"/>
    </source>
</evidence>
<evidence type="ECO:0000256" key="2">
    <source>
        <dbReference type="ARBA" id="ARBA00022737"/>
    </source>
</evidence>
<feature type="region of interest" description="Disordered" evidence="5">
    <location>
        <begin position="262"/>
        <end position="285"/>
    </location>
</feature>
<dbReference type="InterPro" id="IPR046342">
    <property type="entry name" value="CBS_dom_sf"/>
</dbReference>
<dbReference type="InterPro" id="IPR050511">
    <property type="entry name" value="AMPK_gamma/SDS23_families"/>
</dbReference>
<dbReference type="GO" id="GO:0019887">
    <property type="term" value="F:protein kinase regulator activity"/>
    <property type="evidence" value="ECO:0007669"/>
    <property type="project" value="TreeGrafter"/>
</dbReference>
<dbReference type="SUPFAM" id="SSF54631">
    <property type="entry name" value="CBS-domain pair"/>
    <property type="match status" value="2"/>
</dbReference>
<dbReference type="PANTHER" id="PTHR13780">
    <property type="entry name" value="AMP-ACTIVATED PROTEIN KINASE, GAMMA REGULATORY SUBUNIT"/>
    <property type="match status" value="1"/>
</dbReference>
<proteinExistence type="inferred from homology"/>
<reference evidence="7 8" key="1">
    <citation type="submission" date="2015-07" db="EMBL/GenBank/DDBJ databases">
        <authorList>
            <person name="Noorani M."/>
        </authorList>
    </citation>
    <scope>NUCLEOTIDE SEQUENCE [LARGE SCALE GENOMIC DNA]</scope>
    <source>
        <strain evidence="7">BBA 69670</strain>
    </source>
</reference>
<keyword evidence="7" id="KW-0808">Transferase</keyword>
<evidence type="ECO:0000256" key="5">
    <source>
        <dbReference type="SAM" id="MobiDB-lite"/>
    </source>
</evidence>
<evidence type="ECO:0000259" key="6">
    <source>
        <dbReference type="PROSITE" id="PS51371"/>
    </source>
</evidence>
<dbReference type="GO" id="GO:0031588">
    <property type="term" value="C:nucleotide-activated protein kinase complex"/>
    <property type="evidence" value="ECO:0007669"/>
    <property type="project" value="TreeGrafter"/>
</dbReference>